<name>A0A8B7ZFD2_ACAPL</name>
<proteinExistence type="inferred from homology"/>
<keyword evidence="6 12" id="KW-0812">Transmembrane</keyword>
<evidence type="ECO:0000256" key="6">
    <source>
        <dbReference type="ARBA" id="ARBA00022692"/>
    </source>
</evidence>
<sequence>MFFQSFPDDDRPTSRSPSYVFGHNAQGRRQLSTVRLRASSWSVSGACSRLLVALTTSPGRLNRRHVILGVLYTMVGISLISTFSIWSAVTRGGRNESMIVGRRTTEEQIRNTCGTTNATTNGTCSKQRPLGLKDMAKSLGGLADLFAIQPCNGKCETKKEGKEAPKKAGAKEKSYECPKKAVCPELDIPGLVEKRSLNMQDTPMNVSVIKVMGKDWQRVESAVETGNQEMQKLLGQTARYNTSVRTPITESLSWLGIRLGNYTYLPGGHWTPTNCLPRWKVAIIFPYRNRSYHLPIVLRYLTPMLQRQLLEFAFYSINQENNLAFNRAMLMNVGFVEALNFSRWDCFIFHDVDHLPLSDFNYYGCSGMPRHFLSGADRWKYKLPYANFFGAVTGFTTSNILKINGFPNVYWGWGGEDDEIWERVKEVGLPVSRPKGPHGYYDVIKHHHSSAPALKDRMQLLRNFKPRFRLDGLNNLRYRKPRFEFHALYTNISVDIQKLPVVPHQSPRSQSTKNDRHSKAVIASQNEKRAAAAKRALANGHVKTKLASDVNTNKRDKKPEVNIKPGDRQRPDGAKQANEGLREGDPKRALNASMVKTDQVPAKPQS</sequence>
<dbReference type="InterPro" id="IPR003859">
    <property type="entry name" value="Galactosyl_T"/>
</dbReference>
<keyword evidence="15" id="KW-1185">Reference proteome</keyword>
<evidence type="ECO:0000256" key="5">
    <source>
        <dbReference type="ARBA" id="ARBA00022679"/>
    </source>
</evidence>
<feature type="region of interest" description="Disordered" evidence="11">
    <location>
        <begin position="1"/>
        <end position="21"/>
    </location>
</feature>
<evidence type="ECO:0000313" key="15">
    <source>
        <dbReference type="Proteomes" id="UP000694845"/>
    </source>
</evidence>
<dbReference type="GeneID" id="110986643"/>
<dbReference type="Proteomes" id="UP000694845">
    <property type="component" value="Unplaced"/>
</dbReference>
<dbReference type="OrthoDB" id="10016069at2759"/>
<keyword evidence="7" id="KW-0735">Signal-anchor</keyword>
<dbReference type="PRINTS" id="PR02050">
    <property type="entry name" value="B14GALTRFASE"/>
</dbReference>
<dbReference type="GO" id="GO:0005794">
    <property type="term" value="C:Golgi apparatus"/>
    <property type="evidence" value="ECO:0007669"/>
    <property type="project" value="TreeGrafter"/>
</dbReference>
<dbReference type="PANTHER" id="PTHR19300">
    <property type="entry name" value="BETA-1,4-GALACTOSYLTRANSFERASE"/>
    <property type="match status" value="1"/>
</dbReference>
<dbReference type="RefSeq" id="XP_022104363.1">
    <property type="nucleotide sequence ID" value="XM_022248671.1"/>
</dbReference>
<dbReference type="Pfam" id="PF13733">
    <property type="entry name" value="Glyco_transf_7N"/>
    <property type="match status" value="1"/>
</dbReference>
<dbReference type="RefSeq" id="XP_022104364.1">
    <property type="nucleotide sequence ID" value="XM_022248672.1"/>
</dbReference>
<evidence type="ECO:0000256" key="10">
    <source>
        <dbReference type="ARBA" id="ARBA00023180"/>
    </source>
</evidence>
<comment type="pathway">
    <text evidence="2">Protein modification; protein glycosylation.</text>
</comment>
<dbReference type="GO" id="GO:0008489">
    <property type="term" value="F:UDP-galactose:glucosylceramide beta-1,4-galactosyltransferase activity"/>
    <property type="evidence" value="ECO:0007669"/>
    <property type="project" value="TreeGrafter"/>
</dbReference>
<feature type="region of interest" description="Disordered" evidence="11">
    <location>
        <begin position="525"/>
        <end position="606"/>
    </location>
</feature>
<keyword evidence="4" id="KW-0328">Glycosyltransferase</keyword>
<comment type="subcellular location">
    <subcellularLocation>
        <location evidence="1">Membrane</location>
        <topology evidence="1">Single-pass type II membrane protein</topology>
    </subcellularLocation>
</comment>
<evidence type="ECO:0000259" key="13">
    <source>
        <dbReference type="Pfam" id="PF02709"/>
    </source>
</evidence>
<dbReference type="InterPro" id="IPR027995">
    <property type="entry name" value="Galactosyl_T_N"/>
</dbReference>
<keyword evidence="10" id="KW-0325">Glycoprotein</keyword>
<organism evidence="15 16">
    <name type="scientific">Acanthaster planci</name>
    <name type="common">Crown-of-thorns starfish</name>
    <dbReference type="NCBI Taxonomy" id="133434"/>
    <lineage>
        <taxon>Eukaryota</taxon>
        <taxon>Metazoa</taxon>
        <taxon>Echinodermata</taxon>
        <taxon>Eleutherozoa</taxon>
        <taxon>Asterozoa</taxon>
        <taxon>Asteroidea</taxon>
        <taxon>Valvatacea</taxon>
        <taxon>Valvatida</taxon>
        <taxon>Acanthasteridae</taxon>
        <taxon>Acanthaster</taxon>
    </lineage>
</organism>
<feature type="domain" description="Galactosyltransferase N-terminal" evidence="14">
    <location>
        <begin position="260"/>
        <end position="366"/>
    </location>
</feature>
<feature type="domain" description="Galactosyltransferase C-terminal" evidence="13">
    <location>
        <begin position="370"/>
        <end position="447"/>
    </location>
</feature>
<dbReference type="KEGG" id="aplc:110986643"/>
<dbReference type="Pfam" id="PF02709">
    <property type="entry name" value="Glyco_transf_7C"/>
    <property type="match status" value="1"/>
</dbReference>
<evidence type="ECO:0000256" key="7">
    <source>
        <dbReference type="ARBA" id="ARBA00022968"/>
    </source>
</evidence>
<dbReference type="CDD" id="cd00899">
    <property type="entry name" value="b4GalT"/>
    <property type="match status" value="1"/>
</dbReference>
<protein>
    <submittedName>
        <fullName evidence="16 17">Uncharacterized protein LOC110986643 isoform X1</fullName>
    </submittedName>
</protein>
<evidence type="ECO:0000256" key="11">
    <source>
        <dbReference type="SAM" id="MobiDB-lite"/>
    </source>
</evidence>
<evidence type="ECO:0000259" key="14">
    <source>
        <dbReference type="Pfam" id="PF13733"/>
    </source>
</evidence>
<dbReference type="UniPathway" id="UPA00378"/>
<evidence type="ECO:0000256" key="1">
    <source>
        <dbReference type="ARBA" id="ARBA00004606"/>
    </source>
</evidence>
<keyword evidence="8 12" id="KW-1133">Transmembrane helix</keyword>
<dbReference type="SUPFAM" id="SSF53448">
    <property type="entry name" value="Nucleotide-diphospho-sugar transferases"/>
    <property type="match status" value="1"/>
</dbReference>
<gene>
    <name evidence="16 17" type="primary">LOC110986643</name>
</gene>
<evidence type="ECO:0000313" key="16">
    <source>
        <dbReference type="RefSeq" id="XP_022104363.1"/>
    </source>
</evidence>
<dbReference type="GO" id="GO:0005975">
    <property type="term" value="P:carbohydrate metabolic process"/>
    <property type="evidence" value="ECO:0007669"/>
    <property type="project" value="InterPro"/>
</dbReference>
<evidence type="ECO:0000256" key="2">
    <source>
        <dbReference type="ARBA" id="ARBA00004922"/>
    </source>
</evidence>
<evidence type="ECO:0000256" key="8">
    <source>
        <dbReference type="ARBA" id="ARBA00022989"/>
    </source>
</evidence>
<keyword evidence="5" id="KW-0808">Transferase</keyword>
<accession>A0A8B7ZFD2</accession>
<feature type="compositionally biased region" description="Basic and acidic residues" evidence="11">
    <location>
        <begin position="552"/>
        <end position="573"/>
    </location>
</feature>
<reference evidence="16 17" key="1">
    <citation type="submission" date="2025-04" db="UniProtKB">
        <authorList>
            <consortium name="RefSeq"/>
        </authorList>
    </citation>
    <scope>IDENTIFICATION</scope>
</reference>
<evidence type="ECO:0000313" key="17">
    <source>
        <dbReference type="RefSeq" id="XP_022104364.1"/>
    </source>
</evidence>
<dbReference type="AlphaFoldDB" id="A0A8B7ZFD2"/>
<evidence type="ECO:0000256" key="4">
    <source>
        <dbReference type="ARBA" id="ARBA00022676"/>
    </source>
</evidence>
<dbReference type="PANTHER" id="PTHR19300:SF38">
    <property type="entry name" value="BETA-1,4-GALACTOSYLTRANSFERASE"/>
    <property type="match status" value="1"/>
</dbReference>
<dbReference type="InterPro" id="IPR029044">
    <property type="entry name" value="Nucleotide-diphossugar_trans"/>
</dbReference>
<evidence type="ECO:0000256" key="9">
    <source>
        <dbReference type="ARBA" id="ARBA00023136"/>
    </source>
</evidence>
<dbReference type="Gene3D" id="3.90.550.10">
    <property type="entry name" value="Spore Coat Polysaccharide Biosynthesis Protein SpsA, Chain A"/>
    <property type="match status" value="1"/>
</dbReference>
<dbReference type="GO" id="GO:0016020">
    <property type="term" value="C:membrane"/>
    <property type="evidence" value="ECO:0007669"/>
    <property type="project" value="UniProtKB-SubCell"/>
</dbReference>
<evidence type="ECO:0000256" key="12">
    <source>
        <dbReference type="SAM" id="Phobius"/>
    </source>
</evidence>
<keyword evidence="9 12" id="KW-0472">Membrane</keyword>
<dbReference type="InterPro" id="IPR027791">
    <property type="entry name" value="Galactosyl_T_C"/>
</dbReference>
<feature type="transmembrane region" description="Helical" evidence="12">
    <location>
        <begin position="66"/>
        <end position="89"/>
    </location>
</feature>
<evidence type="ECO:0000256" key="3">
    <source>
        <dbReference type="ARBA" id="ARBA00005735"/>
    </source>
</evidence>
<comment type="similarity">
    <text evidence="3">Belongs to the glycosyltransferase 7 family.</text>
</comment>